<accession>A0A2A2LKK3</accession>
<name>A0A2A2LKK3_9BILA</name>
<organism evidence="3 4">
    <name type="scientific">Diploscapter pachys</name>
    <dbReference type="NCBI Taxonomy" id="2018661"/>
    <lineage>
        <taxon>Eukaryota</taxon>
        <taxon>Metazoa</taxon>
        <taxon>Ecdysozoa</taxon>
        <taxon>Nematoda</taxon>
        <taxon>Chromadorea</taxon>
        <taxon>Rhabditida</taxon>
        <taxon>Rhabditina</taxon>
        <taxon>Rhabditomorpha</taxon>
        <taxon>Rhabditoidea</taxon>
        <taxon>Rhabditidae</taxon>
        <taxon>Diploscapter</taxon>
    </lineage>
</organism>
<evidence type="ECO:0000259" key="2">
    <source>
        <dbReference type="Pfam" id="PF23000"/>
    </source>
</evidence>
<protein>
    <recommendedName>
        <fullName evidence="2">Chitin synthase chs-1/2 N-terminal putative transporter domain-containing protein</fullName>
    </recommendedName>
</protein>
<keyword evidence="1" id="KW-0472">Membrane</keyword>
<keyword evidence="1" id="KW-1133">Transmembrane helix</keyword>
<reference evidence="3 4" key="1">
    <citation type="journal article" date="2017" name="Curr. Biol.">
        <title>Genome architecture and evolution of a unichromosomal asexual nematode.</title>
        <authorList>
            <person name="Fradin H."/>
            <person name="Zegar C."/>
            <person name="Gutwein M."/>
            <person name="Lucas J."/>
            <person name="Kovtun M."/>
            <person name="Corcoran D."/>
            <person name="Baugh L.R."/>
            <person name="Kiontke K."/>
            <person name="Gunsalus K."/>
            <person name="Fitch D.H."/>
            <person name="Piano F."/>
        </authorList>
    </citation>
    <scope>NUCLEOTIDE SEQUENCE [LARGE SCALE GENOMIC DNA]</scope>
    <source>
        <strain evidence="3">PF1309</strain>
    </source>
</reference>
<dbReference type="Proteomes" id="UP000218231">
    <property type="component" value="Unassembled WGS sequence"/>
</dbReference>
<sequence length="134" mass="15023">MTDEERHWDSFRSHKRRQNESAALSPWMITALQSTKLVVLESVRSFGLCLLVFLVFPQLDVHRCILLFACFPMVVLIQNCFASLAATLNPALPFCARFALGPDADRSVLSVSRFLGIVDWSAARGHCIRQSVQG</sequence>
<feature type="domain" description="Chitin synthase chs-1/2 N-terminal putative transporter" evidence="2">
    <location>
        <begin position="35"/>
        <end position="100"/>
    </location>
</feature>
<dbReference type="OrthoDB" id="5872136at2759"/>
<dbReference type="AlphaFoldDB" id="A0A2A2LKK3"/>
<keyword evidence="1" id="KW-0812">Transmembrane</keyword>
<comment type="caution">
    <text evidence="3">The sequence shown here is derived from an EMBL/GenBank/DDBJ whole genome shotgun (WGS) entry which is preliminary data.</text>
</comment>
<evidence type="ECO:0000313" key="3">
    <source>
        <dbReference type="EMBL" id="PAV86645.1"/>
    </source>
</evidence>
<feature type="transmembrane region" description="Helical" evidence="1">
    <location>
        <begin position="37"/>
        <end position="59"/>
    </location>
</feature>
<gene>
    <name evidence="3" type="ORF">WR25_12453</name>
</gene>
<dbReference type="EMBL" id="LIAE01006651">
    <property type="protein sequence ID" value="PAV86645.1"/>
    <property type="molecule type" value="Genomic_DNA"/>
</dbReference>
<dbReference type="Pfam" id="PF23000">
    <property type="entry name" value="ChitinSynthase_IV_N"/>
    <property type="match status" value="1"/>
</dbReference>
<evidence type="ECO:0000256" key="1">
    <source>
        <dbReference type="SAM" id="Phobius"/>
    </source>
</evidence>
<dbReference type="InterPro" id="IPR055120">
    <property type="entry name" value="Chs-1/2_IV_N"/>
</dbReference>
<dbReference type="STRING" id="2018661.A0A2A2LKK3"/>
<evidence type="ECO:0000313" key="4">
    <source>
        <dbReference type="Proteomes" id="UP000218231"/>
    </source>
</evidence>
<keyword evidence="4" id="KW-1185">Reference proteome</keyword>
<feature type="transmembrane region" description="Helical" evidence="1">
    <location>
        <begin position="65"/>
        <end position="88"/>
    </location>
</feature>
<proteinExistence type="predicted"/>